<name>A0A7S1PI58_9EUKA</name>
<accession>A0A7S1PI58</accession>
<feature type="region of interest" description="Disordered" evidence="1">
    <location>
        <begin position="391"/>
        <end position="451"/>
    </location>
</feature>
<dbReference type="PANTHER" id="PTHR21512:SF5">
    <property type="entry name" value="TRAFFICKING PROTEIN PARTICLE COMPLEX SUBUNIT 9"/>
    <property type="match status" value="1"/>
</dbReference>
<dbReference type="PANTHER" id="PTHR21512">
    <property type="entry name" value="TRAFFICKING PROTEIN PARTICLE COMPLEX SUBUNIT 9"/>
    <property type="match status" value="1"/>
</dbReference>
<feature type="domain" description="Trs120/TRAPPC9 first Ig-like" evidence="2">
    <location>
        <begin position="963"/>
        <end position="1033"/>
    </location>
</feature>
<evidence type="ECO:0000256" key="1">
    <source>
        <dbReference type="SAM" id="MobiDB-lite"/>
    </source>
</evidence>
<protein>
    <recommendedName>
        <fullName evidence="2">Trs120/TRAPPC9 first Ig-like domain-containing protein</fullName>
    </recommendedName>
</protein>
<feature type="region of interest" description="Disordered" evidence="1">
    <location>
        <begin position="1"/>
        <end position="99"/>
    </location>
</feature>
<dbReference type="InterPro" id="IPR058565">
    <property type="entry name" value="Ig_TRAPPC9_Trs120_1st"/>
</dbReference>
<feature type="compositionally biased region" description="Polar residues" evidence="1">
    <location>
        <begin position="393"/>
        <end position="415"/>
    </location>
</feature>
<evidence type="ECO:0000313" key="3">
    <source>
        <dbReference type="EMBL" id="CAD9080343.1"/>
    </source>
</evidence>
<dbReference type="Pfam" id="PF26254">
    <property type="entry name" value="Ig_TRAPPC9-Trs120_1st"/>
    <property type="match status" value="1"/>
</dbReference>
<dbReference type="EMBL" id="HBGD01004342">
    <property type="protein sequence ID" value="CAD9080343.1"/>
    <property type="molecule type" value="Transcribed_RNA"/>
</dbReference>
<feature type="compositionally biased region" description="Polar residues" evidence="1">
    <location>
        <begin position="201"/>
        <end position="244"/>
    </location>
</feature>
<proteinExistence type="predicted"/>
<gene>
    <name evidence="3" type="ORF">PCOS0759_LOCUS3583</name>
</gene>
<dbReference type="GO" id="GO:0005802">
    <property type="term" value="C:trans-Golgi network"/>
    <property type="evidence" value="ECO:0007669"/>
    <property type="project" value="TreeGrafter"/>
</dbReference>
<feature type="compositionally biased region" description="Pro residues" evidence="1">
    <location>
        <begin position="419"/>
        <end position="431"/>
    </location>
</feature>
<organism evidence="3">
    <name type="scientific">Percolomonas cosmopolitus</name>
    <dbReference type="NCBI Taxonomy" id="63605"/>
    <lineage>
        <taxon>Eukaryota</taxon>
        <taxon>Discoba</taxon>
        <taxon>Heterolobosea</taxon>
        <taxon>Tetramitia</taxon>
        <taxon>Eutetramitia</taxon>
        <taxon>Percolomonadidae</taxon>
        <taxon>Percolomonas</taxon>
    </lineage>
</organism>
<feature type="compositionally biased region" description="Basic and acidic residues" evidence="1">
    <location>
        <begin position="136"/>
        <end position="150"/>
    </location>
</feature>
<dbReference type="InterPro" id="IPR013935">
    <property type="entry name" value="Trs120_TRAPPC9"/>
</dbReference>
<feature type="compositionally biased region" description="Polar residues" evidence="1">
    <location>
        <begin position="331"/>
        <end position="379"/>
    </location>
</feature>
<sequence length="1523" mass="170301">MPSLFNSGAMLNRDAFMEQLSPKKGRRKREEEVESDSAGLRMHEDTSDKLNVEDIGDTLNDQEQHAHSNENNHKSSPRAKKFTTPSIQQIPQGTATSSNYTALESPSIISDFADEVLGSENGNLQMMSEVDLDEGENVRGEVDHQERRDSEDEDQREVAETNESGATLISQSVSEEDSAPQGEPPREEDESLSTHEEETIGDNSNSEPKSTPKSTLSLTGSLQSPHTLSAAQPADNQTQSNTTAAKMFMPPPSLTLSPPHDALATPDSSIRIEIDTPLTASETTALPTYQTQPAPKQTTNSQSEPLSKTASQSIPTAEADNMLTPVAPSPAAQTETPAHHTSSSQSAMVQSVPNVEQQKSQSKQAQIPRSSSVHAPITSNRSSSIFSAAFRGSAQQPRAMSVNQGSSHRYSQHVSPLTPAGPPPPLSPINPPLYNIPSPAHSSSHDSNRQRVVQQTAQNKNFIPPFHSHSSFTNLPLLKTICVPFNIAVPSMQHLTSYMDPLYFIIEPSLHVLNCIHNSPQFVIGFTVEQSQKQDIQKFDQIVKIVKSRFPFVIPCFVVIGNAGTRFSHEGYIAHVPSDGLAQYCRIITENIIVKFKTLSNKVITTPEKYMQQPITTHEQKTFDSTAKQMRADYIMVTGHFEYAHEEFEQALDMCKNNNDWITIAASHEGIAACLWHEWRRRNPNGGPPDQKLIQKIVKSYMSFLATIEKRNELRLYHTESMLRLAQFYADVQHWFPQVTVDAIQLLNDAVLEASIQSVQTKITVHGIAAIICQQMGCMRKYGFFLRQVAQFHHDLAHKQYLAVRYAAKAFECYDIPLKSNIYDETRPLHNLLRPAFEATHPIVTRGWNAVQRDCVKEVIQFASSQIPPDVLTEVQLSFFLLSCFHSVTLQHEQYQLFTRLCNLSAFVPSNQPLCVVPLPFVKDVIPNALPKHQIPEEDATAKTQAKTKKIFEYTTIDLSDSDEKKVAKVNWVQGDAASVTVTLHNPLMIQIQFKSVTIETDTPCTVYPAAATLAPQSSTKLKIRVIPHESCELFSIKNVLVVFAHNSKFPRPISIPANIPDDIEVTIVPSLPSLSVELPDKVIEIYEGEKNTALLTFTNMSSVPIDRMSWSVLPPGDAPKDLVKLNMESQHIPSGEFQKMELFVDGTSFLVDPSYHKSHIGKPQEYSMFLEYKCHAGNPLWLRRLTFKFSILVKECVTLDACVSINQQNGRQLVGRVSNFAPESIILLSSNMARKLGSHSENVDEEFHHLQHYHSKGVTIGPSQTKLVLLKYHIDHDSIEHVPYAVKNAHAYQKYFAQKLRWQTTVSNTTGIVALRATYSGLNLDAHAREEDLAMDVENETEIELRQALPHEFLQLSMNFTPALGVNSGERVTQPAAHEEEQQRGSPEPGSGESNPVFVVLGDLVTCEAQIRSSQLRDHPPRLCQMSVWTETVNGLSQAGPQHYMHSGSHQLHLNPENDMETHTNDLWFIAEGFYQIHVECTTFDGDNPISQPRKIYVHCLNRTHRDFLRRGEKENKDHAMK</sequence>
<feature type="compositionally biased region" description="Polar residues" evidence="1">
    <location>
        <begin position="161"/>
        <end position="173"/>
    </location>
</feature>
<feature type="compositionally biased region" description="Polar residues" evidence="1">
    <location>
        <begin position="278"/>
        <end position="315"/>
    </location>
</feature>
<feature type="compositionally biased region" description="Basic and acidic residues" evidence="1">
    <location>
        <begin position="62"/>
        <end position="73"/>
    </location>
</feature>
<reference evidence="3" key="1">
    <citation type="submission" date="2021-01" db="EMBL/GenBank/DDBJ databases">
        <authorList>
            <person name="Corre E."/>
            <person name="Pelletier E."/>
            <person name="Niang G."/>
            <person name="Scheremetjew M."/>
            <person name="Finn R."/>
            <person name="Kale V."/>
            <person name="Holt S."/>
            <person name="Cochrane G."/>
            <person name="Meng A."/>
            <person name="Brown T."/>
            <person name="Cohen L."/>
        </authorList>
    </citation>
    <scope>NUCLEOTIDE SEQUENCE</scope>
    <source>
        <strain evidence="3">WS</strain>
    </source>
</reference>
<feature type="region of interest" description="Disordered" evidence="1">
    <location>
        <begin position="119"/>
        <end position="379"/>
    </location>
</feature>
<feature type="compositionally biased region" description="Basic and acidic residues" evidence="1">
    <location>
        <begin position="41"/>
        <end position="52"/>
    </location>
</feature>
<feature type="compositionally biased region" description="Polar residues" evidence="1">
    <location>
        <begin position="83"/>
        <end position="99"/>
    </location>
</feature>
<evidence type="ECO:0000259" key="2">
    <source>
        <dbReference type="Pfam" id="PF26254"/>
    </source>
</evidence>
<feature type="region of interest" description="Disordered" evidence="1">
    <location>
        <begin position="1367"/>
        <end position="1396"/>
    </location>
</feature>